<dbReference type="InterPro" id="IPR045313">
    <property type="entry name" value="CBR1-like"/>
</dbReference>
<keyword evidence="6" id="KW-1185">Reference proteome</keyword>
<proteinExistence type="inferred from homology"/>
<dbReference type="InterPro" id="IPR002347">
    <property type="entry name" value="SDR_fam"/>
</dbReference>
<dbReference type="InterPro" id="IPR036291">
    <property type="entry name" value="NAD(P)-bd_dom_sf"/>
</dbReference>
<dbReference type="PANTHER" id="PTHR43963:SF6">
    <property type="entry name" value="CHAIN DEHYDROGENASE FAMILY PROTEIN, PUTATIVE (AFU_ORTHOLOGUE AFUA_3G15350)-RELATED"/>
    <property type="match status" value="1"/>
</dbReference>
<dbReference type="PRINTS" id="PR00081">
    <property type="entry name" value="GDHRDH"/>
</dbReference>
<dbReference type="EC" id="1.1.1.184" evidence="4"/>
<dbReference type="CDD" id="cd05324">
    <property type="entry name" value="carb_red_PTCR-like_SDR_c"/>
    <property type="match status" value="1"/>
</dbReference>
<dbReference type="Gene3D" id="3.40.50.720">
    <property type="entry name" value="NAD(P)-binding Rossmann-like Domain"/>
    <property type="match status" value="1"/>
</dbReference>
<evidence type="ECO:0000256" key="4">
    <source>
        <dbReference type="ARBA" id="ARBA00026118"/>
    </source>
</evidence>
<organism evidence="6 7">
    <name type="scientific">Priapulus caudatus</name>
    <name type="common">Priapulid worm</name>
    <dbReference type="NCBI Taxonomy" id="37621"/>
    <lineage>
        <taxon>Eukaryota</taxon>
        <taxon>Metazoa</taxon>
        <taxon>Ecdysozoa</taxon>
        <taxon>Scalidophora</taxon>
        <taxon>Priapulida</taxon>
        <taxon>Priapulimorpha</taxon>
        <taxon>Priapulimorphida</taxon>
        <taxon>Priapulidae</taxon>
        <taxon>Priapulus</taxon>
    </lineage>
</organism>
<comment type="similarity">
    <text evidence="1 5">Belongs to the short-chain dehydrogenases/reductases (SDR) family.</text>
</comment>
<sequence>MNRVAVVTGANRGIGLEIVKSLCKQFQGDVVLTARDPARGHEAVQQLERDGFHAKFHLLDITNTSHIEGLRKFLLATYGGLDVLVNNAGIMYIGKEKEEVAAIVQATTTLQVNLFGHLEVYKHLFPIFRPHARIVNIASTLGLLNYNNNEEVREKLMSGELTMQDIVNLAEEYLRDVEQGLEEQKDWPDAYSVSKTLVMAATRVQARELAEDSHEDVIVNSCCPGWVKTNLTGNRGVKSPALGADTPVYLALLPPNCASPVGEFVVDRKIRRVR</sequence>
<evidence type="ECO:0000256" key="3">
    <source>
        <dbReference type="ARBA" id="ARBA00023002"/>
    </source>
</evidence>
<dbReference type="RefSeq" id="XP_014666752.1">
    <property type="nucleotide sequence ID" value="XM_014811266.1"/>
</dbReference>
<evidence type="ECO:0000256" key="5">
    <source>
        <dbReference type="RuleBase" id="RU000363"/>
    </source>
</evidence>
<evidence type="ECO:0000313" key="7">
    <source>
        <dbReference type="RefSeq" id="XP_014666752.1"/>
    </source>
</evidence>
<dbReference type="PANTHER" id="PTHR43963">
    <property type="entry name" value="CARBONYL REDUCTASE 1-RELATED"/>
    <property type="match status" value="1"/>
</dbReference>
<evidence type="ECO:0000256" key="2">
    <source>
        <dbReference type="ARBA" id="ARBA00022857"/>
    </source>
</evidence>
<dbReference type="PRINTS" id="PR00080">
    <property type="entry name" value="SDRFAMILY"/>
</dbReference>
<evidence type="ECO:0000313" key="6">
    <source>
        <dbReference type="Proteomes" id="UP000695022"/>
    </source>
</evidence>
<dbReference type="SUPFAM" id="SSF51735">
    <property type="entry name" value="NAD(P)-binding Rossmann-fold domains"/>
    <property type="match status" value="1"/>
</dbReference>
<gene>
    <name evidence="7" type="primary">LOC106808512</name>
</gene>
<evidence type="ECO:0000256" key="1">
    <source>
        <dbReference type="ARBA" id="ARBA00006484"/>
    </source>
</evidence>
<keyword evidence="3" id="KW-0560">Oxidoreductase</keyword>
<reference evidence="7" key="1">
    <citation type="submission" date="2025-08" db="UniProtKB">
        <authorList>
            <consortium name="RefSeq"/>
        </authorList>
    </citation>
    <scope>IDENTIFICATION</scope>
</reference>
<dbReference type="Pfam" id="PF00106">
    <property type="entry name" value="adh_short"/>
    <property type="match status" value="1"/>
</dbReference>
<accession>A0ABM1E3I1</accession>
<protein>
    <recommendedName>
        <fullName evidence="4">carbonyl reductase (NADPH)</fullName>
        <ecNumber evidence="4">1.1.1.184</ecNumber>
    </recommendedName>
</protein>
<name>A0ABM1E3I1_PRICU</name>
<dbReference type="Proteomes" id="UP000695022">
    <property type="component" value="Unplaced"/>
</dbReference>
<dbReference type="GeneID" id="106808512"/>
<keyword evidence="2" id="KW-0521">NADP</keyword>